<dbReference type="PATRIC" id="fig|1423792.3.peg.3135"/>
<dbReference type="Proteomes" id="UP000051330">
    <property type="component" value="Unassembled WGS sequence"/>
</dbReference>
<reference evidence="2 3" key="1">
    <citation type="journal article" date="2015" name="Genome Announc.">
        <title>Expanding the biotechnology potential of lactobacilli through comparative genomics of 213 strains and associated genera.</title>
        <authorList>
            <person name="Sun Z."/>
            <person name="Harris H.M."/>
            <person name="McCann A."/>
            <person name="Guo C."/>
            <person name="Argimon S."/>
            <person name="Zhang W."/>
            <person name="Yang X."/>
            <person name="Jeffery I.B."/>
            <person name="Cooney J.C."/>
            <person name="Kagawa T.F."/>
            <person name="Liu W."/>
            <person name="Song Y."/>
            <person name="Salvetti E."/>
            <person name="Wrobel A."/>
            <person name="Rasinkangas P."/>
            <person name="Parkhill J."/>
            <person name="Rea M.C."/>
            <person name="O'Sullivan O."/>
            <person name="Ritari J."/>
            <person name="Douillard F.P."/>
            <person name="Paul Ross R."/>
            <person name="Yang R."/>
            <person name="Briner A.E."/>
            <person name="Felis G.E."/>
            <person name="de Vos W.M."/>
            <person name="Barrangou R."/>
            <person name="Klaenhammer T.R."/>
            <person name="Caufield P.W."/>
            <person name="Cui Y."/>
            <person name="Zhang H."/>
            <person name="O'Toole P.W."/>
        </authorList>
    </citation>
    <scope>NUCLEOTIDE SEQUENCE [LARGE SCALE GENOMIC DNA]</scope>
    <source>
        <strain evidence="2 3">DSM 12744</strain>
    </source>
</reference>
<dbReference type="EMBL" id="AZEC01000008">
    <property type="protein sequence ID" value="KRL12465.1"/>
    <property type="molecule type" value="Genomic_DNA"/>
</dbReference>
<feature type="transmembrane region" description="Helical" evidence="1">
    <location>
        <begin position="35"/>
        <end position="53"/>
    </location>
</feature>
<evidence type="ECO:0000256" key="1">
    <source>
        <dbReference type="SAM" id="Phobius"/>
    </source>
</evidence>
<dbReference type="RefSeq" id="WP_057820901.1">
    <property type="nucleotide sequence ID" value="NZ_AZEC01000008.1"/>
</dbReference>
<evidence type="ECO:0000313" key="2">
    <source>
        <dbReference type="EMBL" id="KRL12465.1"/>
    </source>
</evidence>
<comment type="caution">
    <text evidence="2">The sequence shown here is derived from an EMBL/GenBank/DDBJ whole genome shotgun (WGS) entry which is preliminary data.</text>
</comment>
<keyword evidence="1" id="KW-0472">Membrane</keyword>
<name>A0A0R1MWR8_9LACO</name>
<dbReference type="AlphaFoldDB" id="A0A0R1MWR8"/>
<organism evidence="2 3">
    <name type="scientific">Schleiferilactobacillus perolens DSM 12744</name>
    <dbReference type="NCBI Taxonomy" id="1423792"/>
    <lineage>
        <taxon>Bacteria</taxon>
        <taxon>Bacillati</taxon>
        <taxon>Bacillota</taxon>
        <taxon>Bacilli</taxon>
        <taxon>Lactobacillales</taxon>
        <taxon>Lactobacillaceae</taxon>
        <taxon>Schleiferilactobacillus</taxon>
    </lineage>
</organism>
<evidence type="ECO:0000313" key="3">
    <source>
        <dbReference type="Proteomes" id="UP000051330"/>
    </source>
</evidence>
<sequence length="59" mass="6517">MRQTKWHQIKTKPLASLASFLGAIAFAAIVMRFPIIAYIAGIGIALIAISFVIKMTRKQ</sequence>
<accession>A0A0R1MWR8</accession>
<keyword evidence="3" id="KW-1185">Reference proteome</keyword>
<feature type="transmembrane region" description="Helical" evidence="1">
    <location>
        <begin position="12"/>
        <end position="29"/>
    </location>
</feature>
<keyword evidence="1" id="KW-0812">Transmembrane</keyword>
<keyword evidence="1" id="KW-1133">Transmembrane helix</keyword>
<gene>
    <name evidence="2" type="ORF">FD09_GL003051</name>
</gene>
<proteinExistence type="predicted"/>
<protein>
    <submittedName>
        <fullName evidence="2">Uncharacterized protein</fullName>
    </submittedName>
</protein>
<dbReference type="STRING" id="1423792.FD09_GL003051"/>